<gene>
    <name evidence="1" type="ORF">Naga_100411g4</name>
</gene>
<dbReference type="Proteomes" id="UP000019335">
    <property type="component" value="Chromosome 16"/>
</dbReference>
<dbReference type="OrthoDB" id="40417at2759"/>
<sequence length="109" mass="12647">MCGTWRGAVAERLRKKDLHVEVMDCTYWRRQMLERLLFGSIFGLLACVHAGSGEKTYVQLAQNHWEKIDDMVRELSRAVANIMAVVLLTYVERRVRGLAEGPSWRDRKP</sequence>
<dbReference type="PANTHER" id="PTHR34044:SF1">
    <property type="entry name" value="NUCLEAR PROTEIN"/>
    <property type="match status" value="1"/>
</dbReference>
<dbReference type="AlphaFoldDB" id="W7TJQ6"/>
<accession>W7TJQ6</accession>
<reference evidence="1 2" key="1">
    <citation type="journal article" date="2014" name="Mol. Plant">
        <title>Chromosome Scale Genome Assembly and Transcriptome Profiling of Nannochloropsis gaditana in Nitrogen Depletion.</title>
        <authorList>
            <person name="Corteggiani Carpinelli E."/>
            <person name="Telatin A."/>
            <person name="Vitulo N."/>
            <person name="Forcato C."/>
            <person name="D'Angelo M."/>
            <person name="Schiavon R."/>
            <person name="Vezzi A."/>
            <person name="Giacometti G.M."/>
            <person name="Morosinotto T."/>
            <person name="Valle G."/>
        </authorList>
    </citation>
    <scope>NUCLEOTIDE SEQUENCE [LARGE SCALE GENOMIC DNA]</scope>
    <source>
        <strain evidence="1 2">B-31</strain>
    </source>
</reference>
<comment type="caution">
    <text evidence="1">The sequence shown here is derived from an EMBL/GenBank/DDBJ whole genome shotgun (WGS) entry which is preliminary data.</text>
</comment>
<dbReference type="EMBL" id="AZIL01001477">
    <property type="protein sequence ID" value="EWM23771.1"/>
    <property type="molecule type" value="Genomic_DNA"/>
</dbReference>
<name>W7TJQ6_9STRA</name>
<keyword evidence="2" id="KW-1185">Reference proteome</keyword>
<dbReference type="PANTHER" id="PTHR34044">
    <property type="entry name" value="NUCLEAR PROTEIN"/>
    <property type="match status" value="1"/>
</dbReference>
<organism evidence="1 2">
    <name type="scientific">Nannochloropsis gaditana</name>
    <dbReference type="NCBI Taxonomy" id="72520"/>
    <lineage>
        <taxon>Eukaryota</taxon>
        <taxon>Sar</taxon>
        <taxon>Stramenopiles</taxon>
        <taxon>Ochrophyta</taxon>
        <taxon>Eustigmatophyceae</taxon>
        <taxon>Eustigmatales</taxon>
        <taxon>Monodopsidaceae</taxon>
        <taxon>Nannochloropsis</taxon>
    </lineage>
</organism>
<dbReference type="EMBL" id="AZIL01001477">
    <property type="protein sequence ID" value="EWM23770.1"/>
    <property type="molecule type" value="Genomic_DNA"/>
</dbReference>
<evidence type="ECO:0000313" key="1">
    <source>
        <dbReference type="EMBL" id="EWM23773.1"/>
    </source>
</evidence>
<evidence type="ECO:0000313" key="2">
    <source>
        <dbReference type="Proteomes" id="UP000019335"/>
    </source>
</evidence>
<dbReference type="EMBL" id="AZIL01001477">
    <property type="protein sequence ID" value="EWM23773.1"/>
    <property type="molecule type" value="Genomic_DNA"/>
</dbReference>
<dbReference type="EMBL" id="AZIL01001477">
    <property type="protein sequence ID" value="EWM23772.1"/>
    <property type="molecule type" value="Genomic_DNA"/>
</dbReference>
<proteinExistence type="predicted"/>
<protein>
    <submittedName>
        <fullName evidence="1">Uncharacterized protein</fullName>
    </submittedName>
</protein>